<keyword evidence="4" id="KW-0805">Transcription regulation</keyword>
<keyword evidence="6" id="KW-0804">Transcription</keyword>
<comment type="caution">
    <text evidence="10">The sequence shown here is derived from an EMBL/GenBank/DDBJ whole genome shotgun (WGS) entry which is preliminary data.</text>
</comment>
<evidence type="ECO:0000313" key="10">
    <source>
        <dbReference type="EMBL" id="KAJ6637341.1"/>
    </source>
</evidence>
<dbReference type="OrthoDB" id="344220at2759"/>
<dbReference type="Pfam" id="PF04934">
    <property type="entry name" value="Med6"/>
    <property type="match status" value="1"/>
</dbReference>
<comment type="similarity">
    <text evidence="2">Belongs to the Mediator complex subunit 6 family.</text>
</comment>
<evidence type="ECO:0000256" key="9">
    <source>
        <dbReference type="SAM" id="MobiDB-lite"/>
    </source>
</evidence>
<keyword evidence="11" id="KW-1185">Reference proteome</keyword>
<dbReference type="InterPro" id="IPR016820">
    <property type="entry name" value="Mediator_Med6_met/pln"/>
</dbReference>
<dbReference type="AlphaFoldDB" id="A0A9Q0MSU6"/>
<evidence type="ECO:0000256" key="4">
    <source>
        <dbReference type="ARBA" id="ARBA00023015"/>
    </source>
</evidence>
<reference evidence="10" key="1">
    <citation type="submission" date="2022-07" db="EMBL/GenBank/DDBJ databases">
        <authorList>
            <person name="Trinca V."/>
            <person name="Uliana J.V.C."/>
            <person name="Torres T.T."/>
            <person name="Ward R.J."/>
            <person name="Monesi N."/>
        </authorList>
    </citation>
    <scope>NUCLEOTIDE SEQUENCE</scope>
    <source>
        <strain evidence="10">HSMRA1968</strain>
        <tissue evidence="10">Whole embryos</tissue>
    </source>
</reference>
<evidence type="ECO:0000256" key="2">
    <source>
        <dbReference type="ARBA" id="ARBA00007526"/>
    </source>
</evidence>
<feature type="compositionally biased region" description="Polar residues" evidence="9">
    <location>
        <begin position="207"/>
        <end position="221"/>
    </location>
</feature>
<evidence type="ECO:0000256" key="1">
    <source>
        <dbReference type="ARBA" id="ARBA00004123"/>
    </source>
</evidence>
<evidence type="ECO:0000256" key="3">
    <source>
        <dbReference type="ARBA" id="ARBA00020634"/>
    </source>
</evidence>
<keyword evidence="5" id="KW-0010">Activator</keyword>
<gene>
    <name evidence="10" type="primary">MED6</name>
    <name evidence="10" type="ORF">Bhyg_10071</name>
</gene>
<evidence type="ECO:0000256" key="7">
    <source>
        <dbReference type="ARBA" id="ARBA00023242"/>
    </source>
</evidence>
<feature type="compositionally biased region" description="Basic and acidic residues" evidence="9">
    <location>
        <begin position="160"/>
        <end position="178"/>
    </location>
</feature>
<name>A0A9Q0MSU6_9DIPT</name>
<organism evidence="10 11">
    <name type="scientific">Pseudolycoriella hygida</name>
    <dbReference type="NCBI Taxonomy" id="35572"/>
    <lineage>
        <taxon>Eukaryota</taxon>
        <taxon>Metazoa</taxon>
        <taxon>Ecdysozoa</taxon>
        <taxon>Arthropoda</taxon>
        <taxon>Hexapoda</taxon>
        <taxon>Insecta</taxon>
        <taxon>Pterygota</taxon>
        <taxon>Neoptera</taxon>
        <taxon>Endopterygota</taxon>
        <taxon>Diptera</taxon>
        <taxon>Nematocera</taxon>
        <taxon>Sciaroidea</taxon>
        <taxon>Sciaridae</taxon>
        <taxon>Pseudolycoriella</taxon>
    </lineage>
</organism>
<comment type="subcellular location">
    <subcellularLocation>
        <location evidence="1">Nucleus</location>
    </subcellularLocation>
</comment>
<feature type="region of interest" description="Disordered" evidence="9">
    <location>
        <begin position="160"/>
        <end position="179"/>
    </location>
</feature>
<dbReference type="GO" id="GO:0006357">
    <property type="term" value="P:regulation of transcription by RNA polymerase II"/>
    <property type="evidence" value="ECO:0007669"/>
    <property type="project" value="InterPro"/>
</dbReference>
<dbReference type="GO" id="GO:0016592">
    <property type="term" value="C:mediator complex"/>
    <property type="evidence" value="ECO:0007669"/>
    <property type="project" value="InterPro"/>
</dbReference>
<dbReference type="EMBL" id="WJQU01000003">
    <property type="protein sequence ID" value="KAJ6637341.1"/>
    <property type="molecule type" value="Genomic_DNA"/>
</dbReference>
<evidence type="ECO:0000256" key="8">
    <source>
        <dbReference type="ARBA" id="ARBA00031259"/>
    </source>
</evidence>
<dbReference type="InterPro" id="IPR038566">
    <property type="entry name" value="Mediator_Med6_sf"/>
</dbReference>
<protein>
    <recommendedName>
        <fullName evidence="3">Mediator of RNA polymerase II transcription subunit 6</fullName>
    </recommendedName>
    <alternativeName>
        <fullName evidence="8">Mediator complex subunit 6</fullName>
    </alternativeName>
</protein>
<evidence type="ECO:0000313" key="11">
    <source>
        <dbReference type="Proteomes" id="UP001151699"/>
    </source>
</evidence>
<feature type="region of interest" description="Disordered" evidence="9">
    <location>
        <begin position="207"/>
        <end position="271"/>
    </location>
</feature>
<proteinExistence type="inferred from homology"/>
<keyword evidence="7" id="KW-0539">Nucleus</keyword>
<evidence type="ECO:0000256" key="5">
    <source>
        <dbReference type="ARBA" id="ARBA00023159"/>
    </source>
</evidence>
<dbReference type="PANTHER" id="PTHR13104">
    <property type="entry name" value="MED-6-RELATED"/>
    <property type="match status" value="1"/>
</dbReference>
<dbReference type="GO" id="GO:0003712">
    <property type="term" value="F:transcription coregulator activity"/>
    <property type="evidence" value="ECO:0007669"/>
    <property type="project" value="InterPro"/>
</dbReference>
<dbReference type="Proteomes" id="UP001151699">
    <property type="component" value="Chromosome X"/>
</dbReference>
<dbReference type="PIRSF" id="PIRSF023869">
    <property type="entry name" value="Mediator_MED6_meta/pln"/>
    <property type="match status" value="1"/>
</dbReference>
<sequence length="271" mass="31132">MQGRLNVNLSQENPLWISWHDTNWIPILNPTNVMDYFSEKTNPFYDRTCNNEIIKMQRQSLDQLNNMTGIEYVLLHVQGPILYVIRKQHRHSISELTPIADYYIIAGTVYQAPDLASVFNSRLLSITHHLQGAFEEASSYSRYHPNKGYTWDFSSNKALTEKTKSQTKKETDKVKEEPSSLFQRQRVDLLLNELLQKFPLPIPPQHAQQAINQTAQSNGTKTDSHEPTEISIENIKQEIVENPQSNGGADIKTEPLTSEMKPPPEKKMKLT</sequence>
<evidence type="ECO:0000256" key="6">
    <source>
        <dbReference type="ARBA" id="ARBA00023163"/>
    </source>
</evidence>
<dbReference type="Gene3D" id="3.10.450.580">
    <property type="entry name" value="Mediator complex, subunit Med6"/>
    <property type="match status" value="1"/>
</dbReference>
<dbReference type="InterPro" id="IPR007018">
    <property type="entry name" value="Mediator_Med6"/>
</dbReference>
<feature type="compositionally biased region" description="Basic and acidic residues" evidence="9">
    <location>
        <begin position="262"/>
        <end position="271"/>
    </location>
</feature>
<accession>A0A9Q0MSU6</accession>